<accession>A0AAD7N5P5</accession>
<evidence type="ECO:0008006" key="3">
    <source>
        <dbReference type="Google" id="ProtNLM"/>
    </source>
</evidence>
<proteinExistence type="predicted"/>
<protein>
    <recommendedName>
        <fullName evidence="3">Reverse transcriptase zinc-binding domain-containing protein</fullName>
    </recommendedName>
</protein>
<evidence type="ECO:0000313" key="2">
    <source>
        <dbReference type="Proteomes" id="UP001215280"/>
    </source>
</evidence>
<sequence>MPAPTLGEGESLFVAPPEIESLTDGFRVVIGSHYELLGTVDAGVAFGVQFGPNDARNTSSTIPGQEGASRGCAEIVASLVAARSAPANVPLRIGRLCSSSTGPRNGEQRRCTTHETLRGAKLSKLTQALTYQGIRALKVTPTRPTTDVNIALIQDFLKAHSGHAPVPEKIWESIRHKDITSTVKSWLWKSAHGAHWLGSYCTHIPGFEDRAMCSHCGSTESLQHILFECPRLGQAIVWRLVTELWAKKQCSLLPAPSLGMVLGSALTSFEKETKSKPSGTNRLYRILITESAYLIWKLRNESVIQNGGTAPPAAAVHNRWVSLMNERLKIDAFMATTRSDQHKILVPPEVVLQTWGRTLLNEVSLPKDWLRDPRVLVGIKTVSSSTAGPPLKGVRPP</sequence>
<keyword evidence="2" id="KW-1185">Reference proteome</keyword>
<evidence type="ECO:0000313" key="1">
    <source>
        <dbReference type="EMBL" id="KAJ7747677.1"/>
    </source>
</evidence>
<comment type="caution">
    <text evidence="1">The sequence shown here is derived from an EMBL/GenBank/DDBJ whole genome shotgun (WGS) entry which is preliminary data.</text>
</comment>
<reference evidence="1" key="1">
    <citation type="submission" date="2023-03" db="EMBL/GenBank/DDBJ databases">
        <title>Massive genome expansion in bonnet fungi (Mycena s.s.) driven by repeated elements and novel gene families across ecological guilds.</title>
        <authorList>
            <consortium name="Lawrence Berkeley National Laboratory"/>
            <person name="Harder C.B."/>
            <person name="Miyauchi S."/>
            <person name="Viragh M."/>
            <person name="Kuo A."/>
            <person name="Thoen E."/>
            <person name="Andreopoulos B."/>
            <person name="Lu D."/>
            <person name="Skrede I."/>
            <person name="Drula E."/>
            <person name="Henrissat B."/>
            <person name="Morin E."/>
            <person name="Kohler A."/>
            <person name="Barry K."/>
            <person name="LaButti K."/>
            <person name="Morin E."/>
            <person name="Salamov A."/>
            <person name="Lipzen A."/>
            <person name="Mereny Z."/>
            <person name="Hegedus B."/>
            <person name="Baldrian P."/>
            <person name="Stursova M."/>
            <person name="Weitz H."/>
            <person name="Taylor A."/>
            <person name="Grigoriev I.V."/>
            <person name="Nagy L.G."/>
            <person name="Martin F."/>
            <person name="Kauserud H."/>
        </authorList>
    </citation>
    <scope>NUCLEOTIDE SEQUENCE</scope>
    <source>
        <strain evidence="1">CBHHK188m</strain>
    </source>
</reference>
<name>A0AAD7N5P5_9AGAR</name>
<dbReference type="Proteomes" id="UP001215280">
    <property type="component" value="Unassembled WGS sequence"/>
</dbReference>
<organism evidence="1 2">
    <name type="scientific">Mycena maculata</name>
    <dbReference type="NCBI Taxonomy" id="230809"/>
    <lineage>
        <taxon>Eukaryota</taxon>
        <taxon>Fungi</taxon>
        <taxon>Dikarya</taxon>
        <taxon>Basidiomycota</taxon>
        <taxon>Agaricomycotina</taxon>
        <taxon>Agaricomycetes</taxon>
        <taxon>Agaricomycetidae</taxon>
        <taxon>Agaricales</taxon>
        <taxon>Marasmiineae</taxon>
        <taxon>Mycenaceae</taxon>
        <taxon>Mycena</taxon>
    </lineage>
</organism>
<dbReference type="EMBL" id="JARJLG010000093">
    <property type="protein sequence ID" value="KAJ7747677.1"/>
    <property type="molecule type" value="Genomic_DNA"/>
</dbReference>
<dbReference type="AlphaFoldDB" id="A0AAD7N5P5"/>
<gene>
    <name evidence="1" type="ORF">DFH07DRAFT_775991</name>
</gene>